<evidence type="ECO:0000313" key="2">
    <source>
        <dbReference type="EMBL" id="MBF9197462.1"/>
    </source>
</evidence>
<accession>A0ABS0HWD1</accession>
<evidence type="ECO:0000256" key="1">
    <source>
        <dbReference type="SAM" id="Phobius"/>
    </source>
</evidence>
<dbReference type="RefSeq" id="WP_196264819.1">
    <property type="nucleotide sequence ID" value="NZ_JADQDN010000008.1"/>
</dbReference>
<dbReference type="Proteomes" id="UP000611708">
    <property type="component" value="Unassembled WGS sequence"/>
</dbReference>
<evidence type="ECO:0008006" key="4">
    <source>
        <dbReference type="Google" id="ProtNLM"/>
    </source>
</evidence>
<gene>
    <name evidence="2" type="ORF">I2H36_15590</name>
</gene>
<feature type="transmembrane region" description="Helical" evidence="1">
    <location>
        <begin position="40"/>
        <end position="59"/>
    </location>
</feature>
<keyword evidence="1" id="KW-0472">Membrane</keyword>
<keyword evidence="3" id="KW-1185">Reference proteome</keyword>
<evidence type="ECO:0000313" key="3">
    <source>
        <dbReference type="Proteomes" id="UP000611708"/>
    </source>
</evidence>
<dbReference type="EMBL" id="JADQDN010000008">
    <property type="protein sequence ID" value="MBF9197462.1"/>
    <property type="molecule type" value="Genomic_DNA"/>
</dbReference>
<keyword evidence="1" id="KW-0812">Transmembrane</keyword>
<organism evidence="2 3">
    <name type="scientific">Microvirga terrestris</name>
    <dbReference type="NCBI Taxonomy" id="2791024"/>
    <lineage>
        <taxon>Bacteria</taxon>
        <taxon>Pseudomonadati</taxon>
        <taxon>Pseudomonadota</taxon>
        <taxon>Alphaproteobacteria</taxon>
        <taxon>Hyphomicrobiales</taxon>
        <taxon>Methylobacteriaceae</taxon>
        <taxon>Microvirga</taxon>
    </lineage>
</organism>
<name>A0ABS0HWD1_9HYPH</name>
<sequence length="271" mass="28888">MDLSGGAMPRAGYAEWDEDDLADWVDERPARRLRRRPSSWLRVVLMSFCSIAGLAYLALQLEPARRPAERAKEVPSSVLVAPAPAWKPVPASPAPYALAGAPGSITAEARQHTNGAREDTLILGRFGDFRYAQVSLVQGQPESAGSFYIDIVRRAARAGLAVAHQGQGRLVATKFGTLEAAPLTLAAKGEQTCQAFRFSDADADFSFQGWLCGSSLPDDAQLVCFIDGMTLAGGTSPSLKAVFAKAERSRMEACGPVARTASVSVKPPARP</sequence>
<keyword evidence="1" id="KW-1133">Transmembrane helix</keyword>
<comment type="caution">
    <text evidence="2">The sequence shown here is derived from an EMBL/GenBank/DDBJ whole genome shotgun (WGS) entry which is preliminary data.</text>
</comment>
<protein>
    <recommendedName>
        <fullName evidence="4">Anti-sigma factor</fullName>
    </recommendedName>
</protein>
<proteinExistence type="predicted"/>
<reference evidence="2 3" key="1">
    <citation type="submission" date="2020-11" db="EMBL/GenBank/DDBJ databases">
        <authorList>
            <person name="Kim M.K."/>
        </authorList>
    </citation>
    <scope>NUCLEOTIDE SEQUENCE [LARGE SCALE GENOMIC DNA]</scope>
    <source>
        <strain evidence="2 3">BT290</strain>
    </source>
</reference>